<evidence type="ECO:0000313" key="3">
    <source>
        <dbReference type="EMBL" id="HJE50756.1"/>
    </source>
</evidence>
<organism evidence="3 4">
    <name type="scientific">Tessaracoccus flavescens</name>
    <dbReference type="NCBI Taxonomy" id="399497"/>
    <lineage>
        <taxon>Bacteria</taxon>
        <taxon>Bacillati</taxon>
        <taxon>Actinomycetota</taxon>
        <taxon>Actinomycetes</taxon>
        <taxon>Propionibacteriales</taxon>
        <taxon>Propionibacteriaceae</taxon>
        <taxon>Tessaracoccus</taxon>
    </lineage>
</organism>
<evidence type="ECO:0000256" key="2">
    <source>
        <dbReference type="SAM" id="Phobius"/>
    </source>
</evidence>
<feature type="transmembrane region" description="Helical" evidence="2">
    <location>
        <begin position="79"/>
        <end position="100"/>
    </location>
</feature>
<keyword evidence="2" id="KW-0472">Membrane</keyword>
<reference evidence="3" key="1">
    <citation type="journal article" date="2021" name="PeerJ">
        <title>Extensive microbial diversity within the chicken gut microbiome revealed by metagenomics and culture.</title>
        <authorList>
            <person name="Gilroy R."/>
            <person name="Ravi A."/>
            <person name="Getino M."/>
            <person name="Pursley I."/>
            <person name="Horton D.L."/>
            <person name="Alikhan N.F."/>
            <person name="Baker D."/>
            <person name="Gharbi K."/>
            <person name="Hall N."/>
            <person name="Watson M."/>
            <person name="Adriaenssens E.M."/>
            <person name="Foster-Nyarko E."/>
            <person name="Jarju S."/>
            <person name="Secka A."/>
            <person name="Antonio M."/>
            <person name="Oren A."/>
            <person name="Chaudhuri R.R."/>
            <person name="La Ragione R."/>
            <person name="Hildebrand F."/>
            <person name="Pallen M.J."/>
        </authorList>
    </citation>
    <scope>NUCLEOTIDE SEQUENCE</scope>
    <source>
        <strain evidence="3">ChiGjej3B3-7470</strain>
    </source>
</reference>
<comment type="caution">
    <text evidence="3">The sequence shown here is derived from an EMBL/GenBank/DDBJ whole genome shotgun (WGS) entry which is preliminary data.</text>
</comment>
<dbReference type="Proteomes" id="UP000712713">
    <property type="component" value="Unassembled WGS sequence"/>
</dbReference>
<feature type="region of interest" description="Disordered" evidence="1">
    <location>
        <begin position="1"/>
        <end position="35"/>
    </location>
</feature>
<dbReference type="AlphaFoldDB" id="A0A921EN63"/>
<name>A0A921EN63_9ACTN</name>
<dbReference type="InterPro" id="IPR025187">
    <property type="entry name" value="DUF4112"/>
</dbReference>
<proteinExistence type="predicted"/>
<sequence length="200" mass="21585">MTIEPSPNSALERARKAAEEALAGSSTDPKIKAQRDKLKQDLQGGKLPTPAKLTRTFSYVLDDLVQVPGTKVRVGVDPILSLVPWAGTAVGAAFGGVVLLDAIRLRAPVSVISRMVGNSIIDWLLGMVPFVGAFFDIAYRSNKKNLRLLNRTIENRELVKRASVKYWIAVGALVALVLAVLIAIPIVIILGLDALLNQPR</sequence>
<dbReference type="Pfam" id="PF13430">
    <property type="entry name" value="DUF4112"/>
    <property type="match status" value="1"/>
</dbReference>
<feature type="transmembrane region" description="Helical" evidence="2">
    <location>
        <begin position="166"/>
        <end position="192"/>
    </location>
</feature>
<protein>
    <submittedName>
        <fullName evidence="3">DUF4112 domain-containing protein</fullName>
    </submittedName>
</protein>
<keyword evidence="2" id="KW-1133">Transmembrane helix</keyword>
<keyword evidence="2" id="KW-0812">Transmembrane</keyword>
<dbReference type="EMBL" id="DYZF01000047">
    <property type="protein sequence ID" value="HJE50756.1"/>
    <property type="molecule type" value="Genomic_DNA"/>
</dbReference>
<reference evidence="3" key="2">
    <citation type="submission" date="2021-09" db="EMBL/GenBank/DDBJ databases">
        <authorList>
            <person name="Gilroy R."/>
        </authorList>
    </citation>
    <scope>NUCLEOTIDE SEQUENCE</scope>
    <source>
        <strain evidence="3">ChiGjej3B3-7470</strain>
    </source>
</reference>
<dbReference type="PANTHER" id="PTHR35519:SF2">
    <property type="entry name" value="PH DOMAIN PROTEIN"/>
    <property type="match status" value="1"/>
</dbReference>
<evidence type="ECO:0000313" key="4">
    <source>
        <dbReference type="Proteomes" id="UP000712713"/>
    </source>
</evidence>
<evidence type="ECO:0000256" key="1">
    <source>
        <dbReference type="SAM" id="MobiDB-lite"/>
    </source>
</evidence>
<dbReference type="PANTHER" id="PTHR35519">
    <property type="entry name" value="MEMBRANE PROTEINS"/>
    <property type="match status" value="1"/>
</dbReference>
<gene>
    <name evidence="3" type="ORF">K8V15_02030</name>
</gene>
<accession>A0A921EN63</accession>
<feature type="transmembrane region" description="Helical" evidence="2">
    <location>
        <begin position="120"/>
        <end position="139"/>
    </location>
</feature>